<dbReference type="AlphaFoldDB" id="A0A330LWM3"/>
<dbReference type="OrthoDB" id="5677577at2"/>
<evidence type="ECO:0000256" key="4">
    <source>
        <dbReference type="SAM" id="MobiDB-lite"/>
    </source>
</evidence>
<name>A0A330LWM3_9GAMM</name>
<comment type="similarity">
    <text evidence="3">Belongs to the YihI family.</text>
</comment>
<dbReference type="HAMAP" id="MF_01058">
    <property type="entry name" value="GAP_YihI"/>
    <property type="match status" value="1"/>
</dbReference>
<keyword evidence="1 3" id="KW-0343">GTPase activation</keyword>
<dbReference type="RefSeq" id="WP_112351444.1">
    <property type="nucleotide sequence ID" value="NZ_LS483452.1"/>
</dbReference>
<dbReference type="InterPro" id="IPR007336">
    <property type="entry name" value="YihI"/>
</dbReference>
<gene>
    <name evidence="3 5" type="primary">yihI</name>
    <name evidence="5" type="ORF">SHEWBE_0669</name>
</gene>
<dbReference type="NCBIfam" id="NF003560">
    <property type="entry name" value="PRK05244.1-1"/>
    <property type="match status" value="1"/>
</dbReference>
<evidence type="ECO:0000256" key="3">
    <source>
        <dbReference type="HAMAP-Rule" id="MF_01058"/>
    </source>
</evidence>
<proteinExistence type="inferred from homology"/>
<comment type="function">
    <text evidence="3">A GTPase-activating protein (GAP) that modifies Der/EngA GTPase function. May play a role in ribosome biogenesis.</text>
</comment>
<sequence length="185" mass="20497">MSHSKKSRKANENAPKLAPRTKKSDRGLAGKKNKSGNKAGSRHNSNIVGGKDGSAASKKDPRHGSKKAIKLDLPSQIQVQVKVIAPKKEQGPKLTDEQKLFKLEEDPRLNQLLDMLEEGKDLSQDEQKWINKTLNQIEALMERLGITEEDDLGQVIESAAAVSDDDLLDRFESGADLLKDYQNKD</sequence>
<evidence type="ECO:0000256" key="1">
    <source>
        <dbReference type="ARBA" id="ARBA00022468"/>
    </source>
</evidence>
<dbReference type="Proteomes" id="UP000250123">
    <property type="component" value="Chromosome SHEWBE"/>
</dbReference>
<evidence type="ECO:0000256" key="2">
    <source>
        <dbReference type="ARBA" id="ARBA00022517"/>
    </source>
</evidence>
<organism evidence="5 6">
    <name type="scientific">Shewanella benthica</name>
    <dbReference type="NCBI Taxonomy" id="43661"/>
    <lineage>
        <taxon>Bacteria</taxon>
        <taxon>Pseudomonadati</taxon>
        <taxon>Pseudomonadota</taxon>
        <taxon>Gammaproteobacteria</taxon>
        <taxon>Alteromonadales</taxon>
        <taxon>Shewanellaceae</taxon>
        <taxon>Shewanella</taxon>
    </lineage>
</organism>
<evidence type="ECO:0000313" key="5">
    <source>
        <dbReference type="EMBL" id="SQH74646.1"/>
    </source>
</evidence>
<accession>A0A330LWM3</accession>
<feature type="region of interest" description="Disordered" evidence="4">
    <location>
        <begin position="1"/>
        <end position="72"/>
    </location>
</feature>
<dbReference type="GO" id="GO:0042254">
    <property type="term" value="P:ribosome biogenesis"/>
    <property type="evidence" value="ECO:0007669"/>
    <property type="project" value="UniProtKB-KW"/>
</dbReference>
<dbReference type="EMBL" id="LS483452">
    <property type="protein sequence ID" value="SQH74646.1"/>
    <property type="molecule type" value="Genomic_DNA"/>
</dbReference>
<dbReference type="KEGG" id="sbk:SHEWBE_0669"/>
<evidence type="ECO:0000313" key="6">
    <source>
        <dbReference type="Proteomes" id="UP000250123"/>
    </source>
</evidence>
<dbReference type="Pfam" id="PF04220">
    <property type="entry name" value="YihI"/>
    <property type="match status" value="1"/>
</dbReference>
<keyword evidence="2 3" id="KW-0690">Ribosome biogenesis</keyword>
<comment type="subunit">
    <text evidence="3">Interacts with Der.</text>
</comment>
<protein>
    <recommendedName>
        <fullName evidence="3">Der GTPase-activating protein YihI</fullName>
    </recommendedName>
</protein>
<reference evidence="6" key="1">
    <citation type="submission" date="2018-06" db="EMBL/GenBank/DDBJ databases">
        <authorList>
            <person name="Cea G.-C."/>
            <person name="William W."/>
        </authorList>
    </citation>
    <scope>NUCLEOTIDE SEQUENCE [LARGE SCALE GENOMIC DNA]</scope>
    <source>
        <strain evidence="6">DB21MT-2</strain>
    </source>
</reference>
<dbReference type="GO" id="GO:0005096">
    <property type="term" value="F:GTPase activator activity"/>
    <property type="evidence" value="ECO:0007669"/>
    <property type="project" value="UniProtKB-KW"/>
</dbReference>